<keyword evidence="2" id="KW-1185">Reference proteome</keyword>
<reference evidence="1 2" key="1">
    <citation type="submission" date="2020-08" db="EMBL/GenBank/DDBJ databases">
        <title>Genomic Encyclopedia of Type Strains, Phase IV (KMG-V): Genome sequencing to study the core and pangenomes of soil and plant-associated prokaryotes.</title>
        <authorList>
            <person name="Whitman W."/>
        </authorList>
    </citation>
    <scope>NUCLEOTIDE SEQUENCE [LARGE SCALE GENOMIC DNA]</scope>
    <source>
        <strain evidence="1 2">SEMIA 4084</strain>
    </source>
</reference>
<protein>
    <submittedName>
        <fullName evidence="1">Uncharacterized protein</fullName>
    </submittedName>
</protein>
<organism evidence="1 2">
    <name type="scientific">Rhizobium giardinii</name>
    <dbReference type="NCBI Taxonomy" id="56731"/>
    <lineage>
        <taxon>Bacteria</taxon>
        <taxon>Pseudomonadati</taxon>
        <taxon>Pseudomonadota</taxon>
        <taxon>Alphaproteobacteria</taxon>
        <taxon>Hyphomicrobiales</taxon>
        <taxon>Rhizobiaceae</taxon>
        <taxon>Rhizobium/Agrobacterium group</taxon>
        <taxon>Rhizobium</taxon>
    </lineage>
</organism>
<name>A0A7W8UD54_9HYPH</name>
<evidence type="ECO:0000313" key="1">
    <source>
        <dbReference type="EMBL" id="MBB5537206.1"/>
    </source>
</evidence>
<dbReference type="RefSeq" id="WP_018327744.1">
    <property type="nucleotide sequence ID" value="NZ_JACHBK010000008.1"/>
</dbReference>
<dbReference type="Proteomes" id="UP000585507">
    <property type="component" value="Unassembled WGS sequence"/>
</dbReference>
<gene>
    <name evidence="1" type="ORF">GGD55_003921</name>
</gene>
<evidence type="ECO:0000313" key="2">
    <source>
        <dbReference type="Proteomes" id="UP000585507"/>
    </source>
</evidence>
<proteinExistence type="predicted"/>
<dbReference type="AlphaFoldDB" id="A0A7W8UD54"/>
<sequence length="106" mass="11365">MPLTIVAIAGLGYYILDLDIASALLLGASARPDRPCACKRYLGRTTEDRRRGRGATGFASSSAALVDAGEIDEVLPPQRADLAHFASLGFADREFTDIDPVVRSRD</sequence>
<dbReference type="EMBL" id="JACHBK010000008">
    <property type="protein sequence ID" value="MBB5537206.1"/>
    <property type="molecule type" value="Genomic_DNA"/>
</dbReference>
<accession>A0A7W8UD54</accession>
<comment type="caution">
    <text evidence="1">The sequence shown here is derived from an EMBL/GenBank/DDBJ whole genome shotgun (WGS) entry which is preliminary data.</text>
</comment>